<dbReference type="Proteomes" id="UP000035680">
    <property type="component" value="Unassembled WGS sequence"/>
</dbReference>
<sequence length="182" mass="21468">MMKPTRKPKELSSPDERDAHTYEVRHFSIKDCYETWSTITSDKYVLNIVKNGIVIKTNDKYKPCNQISHDYKILLDKLQSLIEKEILIEKEKPRIIYDARHLNEFLTVESFKLEDAHFLLDSIPNRQFYAISFDISSAYYSIMVNEKSRHLFGVKYNNMTGYETHKTSGPNMGLRRTQNIHI</sequence>
<dbReference type="Gene3D" id="3.30.70.270">
    <property type="match status" value="1"/>
</dbReference>
<dbReference type="InterPro" id="IPR043502">
    <property type="entry name" value="DNA/RNA_pol_sf"/>
</dbReference>
<dbReference type="STRING" id="75913.A0A0K0FQ38"/>
<evidence type="ECO:0000313" key="2">
    <source>
        <dbReference type="WBParaSite" id="SVE_1152100.1"/>
    </source>
</evidence>
<dbReference type="AlphaFoldDB" id="A0A0K0FQ38"/>
<reference evidence="1" key="1">
    <citation type="submission" date="2014-07" db="EMBL/GenBank/DDBJ databases">
        <authorList>
            <person name="Martin A.A"/>
            <person name="De Silva N."/>
        </authorList>
    </citation>
    <scope>NUCLEOTIDE SEQUENCE</scope>
</reference>
<evidence type="ECO:0000313" key="1">
    <source>
        <dbReference type="Proteomes" id="UP000035680"/>
    </source>
</evidence>
<keyword evidence="1" id="KW-1185">Reference proteome</keyword>
<name>A0A0K0FQ38_STRVS</name>
<protein>
    <submittedName>
        <fullName evidence="2">Reverse transcriptase domain-containing protein</fullName>
    </submittedName>
</protein>
<accession>A0A0K0FQ38</accession>
<reference evidence="2" key="2">
    <citation type="submission" date="2015-08" db="UniProtKB">
        <authorList>
            <consortium name="WormBaseParasite"/>
        </authorList>
    </citation>
    <scope>IDENTIFICATION</scope>
</reference>
<dbReference type="WBParaSite" id="SVE_1152100.1">
    <property type="protein sequence ID" value="SVE_1152100.1"/>
    <property type="gene ID" value="SVE_1152100"/>
</dbReference>
<dbReference type="SUPFAM" id="SSF56672">
    <property type="entry name" value="DNA/RNA polymerases"/>
    <property type="match status" value="1"/>
</dbReference>
<proteinExistence type="predicted"/>
<dbReference type="Gene3D" id="3.10.10.10">
    <property type="entry name" value="HIV Type 1 Reverse Transcriptase, subunit A, domain 1"/>
    <property type="match status" value="1"/>
</dbReference>
<dbReference type="InterPro" id="IPR043128">
    <property type="entry name" value="Rev_trsase/Diguanyl_cyclase"/>
</dbReference>
<organism evidence="1 2">
    <name type="scientific">Strongyloides venezuelensis</name>
    <name type="common">Threadworm</name>
    <dbReference type="NCBI Taxonomy" id="75913"/>
    <lineage>
        <taxon>Eukaryota</taxon>
        <taxon>Metazoa</taxon>
        <taxon>Ecdysozoa</taxon>
        <taxon>Nematoda</taxon>
        <taxon>Chromadorea</taxon>
        <taxon>Rhabditida</taxon>
        <taxon>Tylenchina</taxon>
        <taxon>Panagrolaimomorpha</taxon>
        <taxon>Strongyloidoidea</taxon>
        <taxon>Strongyloididae</taxon>
        <taxon>Strongyloides</taxon>
    </lineage>
</organism>